<dbReference type="GO" id="GO:0030288">
    <property type="term" value="C:outer membrane-bounded periplasmic space"/>
    <property type="evidence" value="ECO:0007669"/>
    <property type="project" value="TreeGrafter"/>
</dbReference>
<dbReference type="Gene3D" id="3.30.750.170">
    <property type="match status" value="1"/>
</dbReference>
<dbReference type="MEROPS" id="S41.012"/>
<dbReference type="CDD" id="cd07561">
    <property type="entry name" value="Peptidase_S41_CPP_like"/>
    <property type="match status" value="1"/>
</dbReference>
<dbReference type="EMBL" id="AMGM01000009">
    <property type="protein sequence ID" value="EKB50367.1"/>
    <property type="molecule type" value="Genomic_DNA"/>
</dbReference>
<dbReference type="Pfam" id="PF18294">
    <property type="entry name" value="Pept_S41_N"/>
    <property type="match status" value="1"/>
</dbReference>
<comment type="caution">
    <text evidence="2">The sequence shown here is derived from an EMBL/GenBank/DDBJ whole genome shotgun (WGS) entry which is preliminary data.</text>
</comment>
<dbReference type="PANTHER" id="PTHR32060">
    <property type="entry name" value="TAIL-SPECIFIC PROTEASE"/>
    <property type="match status" value="1"/>
</dbReference>
<keyword evidence="2" id="KW-0645">Protease</keyword>
<keyword evidence="3" id="KW-1185">Reference proteome</keyword>
<evidence type="ECO:0000313" key="3">
    <source>
        <dbReference type="Proteomes" id="UP000004478"/>
    </source>
</evidence>
<reference evidence="2 3" key="1">
    <citation type="journal article" date="2012" name="J. Bacteriol.">
        <title>Draft Genome Sequence of Cecembia lonarensis Strain LW9T, Isolated from Lonar Lake, a Haloalkaline Lake in India.</title>
        <authorList>
            <person name="Shivaji S."/>
            <person name="Ara S."/>
            <person name="Singh A."/>
            <person name="Pinnaka A.K."/>
        </authorList>
    </citation>
    <scope>NUCLEOTIDE SEQUENCE [LARGE SCALE GENOMIC DNA]</scope>
    <source>
        <strain evidence="2 3">LW9</strain>
    </source>
</reference>
<dbReference type="Gene3D" id="2.30.42.10">
    <property type="match status" value="1"/>
</dbReference>
<sequence length="463" mass="52186">MNLLSNDLVYKVKVSVQYMQKLRLNLLGVLLVLVIFFPSCNPETDDVEPMQVEEVVKRAIFQSMREWYYWTNELPATLNVSQFSSNEDLLDNLRFRPLDRWSYLTTRAQFNAAFTGQASGVHGFSFAFDENERLFVAFVFDAGPAGQDGWQRGWEFLEINGRSISSYKNSNGSYSFDLGPNTIGVQNTFKFRLPDGSEKTSTIGKAAFQTNSVLHKDVYEMEGKRIGHLVYQSFRATDGLTPTRSQEVEDAFAFFESEGIDDLIIDLRYNGGGSVAVTEQILNYLAPSAASGRPMYTNRHNPNKFSNNRTVNFNKRGTLELNELVFITSRSSASASELLINCLEPYMDLVLIGDDTFGKPVGSFPLSSFNRVLADNNVELVPITFAIANAEGRADYFDGFPADVRVGDDPARNWPDFNERRLAAALNYLTGGSLSARMTDSYYKPVWEMIDAFEGLQKEFPMY</sequence>
<dbReference type="InterPro" id="IPR029045">
    <property type="entry name" value="ClpP/crotonase-like_dom_sf"/>
</dbReference>
<evidence type="ECO:0000313" key="2">
    <source>
        <dbReference type="EMBL" id="EKB50367.1"/>
    </source>
</evidence>
<proteinExistence type="predicted"/>
<keyword evidence="2" id="KW-0378">Hydrolase</keyword>
<dbReference type="SMART" id="SM00245">
    <property type="entry name" value="TSPc"/>
    <property type="match status" value="1"/>
</dbReference>
<dbReference type="PANTHER" id="PTHR32060:SF30">
    <property type="entry name" value="CARBOXY-TERMINAL PROCESSING PROTEASE CTPA"/>
    <property type="match status" value="1"/>
</dbReference>
<dbReference type="Pfam" id="PF03572">
    <property type="entry name" value="Peptidase_S41"/>
    <property type="match status" value="1"/>
</dbReference>
<accession>K1LDX9</accession>
<dbReference type="GO" id="GO:0008236">
    <property type="term" value="F:serine-type peptidase activity"/>
    <property type="evidence" value="ECO:0007669"/>
    <property type="project" value="InterPro"/>
</dbReference>
<dbReference type="GO" id="GO:0007165">
    <property type="term" value="P:signal transduction"/>
    <property type="evidence" value="ECO:0007669"/>
    <property type="project" value="TreeGrafter"/>
</dbReference>
<name>K1LDX9_CECL9</name>
<dbReference type="AlphaFoldDB" id="K1LDX9"/>
<dbReference type="SUPFAM" id="SSF52096">
    <property type="entry name" value="ClpP/crotonase"/>
    <property type="match status" value="1"/>
</dbReference>
<dbReference type="InterPro" id="IPR036034">
    <property type="entry name" value="PDZ_sf"/>
</dbReference>
<dbReference type="GO" id="GO:0004175">
    <property type="term" value="F:endopeptidase activity"/>
    <property type="evidence" value="ECO:0007669"/>
    <property type="project" value="TreeGrafter"/>
</dbReference>
<organism evidence="2 3">
    <name type="scientific">Cecembia lonarensis (strain CCUG 58316 / KCTC 22772 / LW9)</name>
    <dbReference type="NCBI Taxonomy" id="1225176"/>
    <lineage>
        <taxon>Bacteria</taxon>
        <taxon>Pseudomonadati</taxon>
        <taxon>Bacteroidota</taxon>
        <taxon>Cytophagia</taxon>
        <taxon>Cytophagales</taxon>
        <taxon>Cyclobacteriaceae</taxon>
        <taxon>Cecembia</taxon>
    </lineage>
</organism>
<dbReference type="Gene3D" id="3.90.226.10">
    <property type="entry name" value="2-enoyl-CoA Hydratase, Chain A, domain 1"/>
    <property type="match status" value="1"/>
</dbReference>
<gene>
    <name evidence="2" type="ORF">B879_00916</name>
</gene>
<dbReference type="Proteomes" id="UP000004478">
    <property type="component" value="Unassembled WGS sequence"/>
</dbReference>
<dbReference type="InterPro" id="IPR041613">
    <property type="entry name" value="Pept_S41_N"/>
</dbReference>
<feature type="domain" description="Tail specific protease" evidence="1">
    <location>
        <begin position="196"/>
        <end position="407"/>
    </location>
</feature>
<dbReference type="InterPro" id="IPR005151">
    <property type="entry name" value="Tail-specific_protease"/>
</dbReference>
<dbReference type="PATRIC" id="fig|1225176.3.peg.981"/>
<protein>
    <submittedName>
        <fullName evidence="2">Carboxy-terminal protease</fullName>
    </submittedName>
</protein>
<dbReference type="GO" id="GO:0006508">
    <property type="term" value="P:proteolysis"/>
    <property type="evidence" value="ECO:0007669"/>
    <property type="project" value="UniProtKB-KW"/>
</dbReference>
<evidence type="ECO:0000259" key="1">
    <source>
        <dbReference type="SMART" id="SM00245"/>
    </source>
</evidence>